<evidence type="ECO:0000313" key="6">
    <source>
        <dbReference type="Proteomes" id="UP000698963"/>
    </source>
</evidence>
<dbReference type="InterPro" id="IPR038404">
    <property type="entry name" value="TRAP_DctP_sf"/>
</dbReference>
<organism evidence="5 6">
    <name type="scientific">Mailhella massiliensis</name>
    <dbReference type="NCBI Taxonomy" id="1903261"/>
    <lineage>
        <taxon>Bacteria</taxon>
        <taxon>Pseudomonadati</taxon>
        <taxon>Thermodesulfobacteriota</taxon>
        <taxon>Desulfovibrionia</taxon>
        <taxon>Desulfovibrionales</taxon>
        <taxon>Desulfovibrionaceae</taxon>
        <taxon>Mailhella</taxon>
    </lineage>
</organism>
<sequence length="351" mass="38598">MKGFVKSVVSLSLVLGLACAAEAKTVLNLDFLSNEGTAEHASTLFLKQYVENRTGGELQIDIYAGAQLCGNPIECFQSLEAGVVHIYPATAGGIAVVYPPIAALDIPYIMPSETVAQNVLSGPFEDKLRELIYKNTNGKLLMMSLSNSAGWRNYVNAKHPVKTPADLKGLKLRTVENKVQQEQVRLNGASPTPIPFMEVYDALSKGVVDGTLNSITDLTAVRLHEKAKYMTLDGHNFMFSAWFMNANYFKSLPKEFQDALIDGFKLMGIVENGVQMDMERPAYAAFAKAGGQTYFPTPEEKAQFIEVVKPLRDMYLQETEGGAEFLKELDAAIANASKFEQNRRASFDALK</sequence>
<comment type="caution">
    <text evidence="5">The sequence shown here is derived from an EMBL/GenBank/DDBJ whole genome shotgun (WGS) entry which is preliminary data.</text>
</comment>
<keyword evidence="3 4" id="KW-0732">Signal</keyword>
<dbReference type="Pfam" id="PF03480">
    <property type="entry name" value="DctP"/>
    <property type="match status" value="1"/>
</dbReference>
<dbReference type="EMBL" id="DYZA01000124">
    <property type="protein sequence ID" value="HJD97241.1"/>
    <property type="molecule type" value="Genomic_DNA"/>
</dbReference>
<evidence type="ECO:0000256" key="2">
    <source>
        <dbReference type="ARBA" id="ARBA00022448"/>
    </source>
</evidence>
<dbReference type="GO" id="GO:0055085">
    <property type="term" value="P:transmembrane transport"/>
    <property type="evidence" value="ECO:0007669"/>
    <property type="project" value="InterPro"/>
</dbReference>
<dbReference type="RefSeq" id="WP_304122185.1">
    <property type="nucleotide sequence ID" value="NZ_DYZA01000124.1"/>
</dbReference>
<reference evidence="5" key="2">
    <citation type="submission" date="2021-09" db="EMBL/GenBank/DDBJ databases">
        <authorList>
            <person name="Gilroy R."/>
        </authorList>
    </citation>
    <scope>NUCLEOTIDE SEQUENCE</scope>
    <source>
        <strain evidence="5">ChiGjej2B2-19336</strain>
    </source>
</reference>
<reference evidence="5" key="1">
    <citation type="journal article" date="2021" name="PeerJ">
        <title>Extensive microbial diversity within the chicken gut microbiome revealed by metagenomics and culture.</title>
        <authorList>
            <person name="Gilroy R."/>
            <person name="Ravi A."/>
            <person name="Getino M."/>
            <person name="Pursley I."/>
            <person name="Horton D.L."/>
            <person name="Alikhan N.F."/>
            <person name="Baker D."/>
            <person name="Gharbi K."/>
            <person name="Hall N."/>
            <person name="Watson M."/>
            <person name="Adriaenssens E.M."/>
            <person name="Foster-Nyarko E."/>
            <person name="Jarju S."/>
            <person name="Secka A."/>
            <person name="Antonio M."/>
            <person name="Oren A."/>
            <person name="Chaudhuri R.R."/>
            <person name="La Ragione R."/>
            <person name="Hildebrand F."/>
            <person name="Pallen M.J."/>
        </authorList>
    </citation>
    <scope>NUCLEOTIDE SEQUENCE</scope>
    <source>
        <strain evidence="5">ChiGjej2B2-19336</strain>
    </source>
</reference>
<dbReference type="InterPro" id="IPR018389">
    <property type="entry name" value="DctP_fam"/>
</dbReference>
<dbReference type="Proteomes" id="UP000698963">
    <property type="component" value="Unassembled WGS sequence"/>
</dbReference>
<evidence type="ECO:0000256" key="3">
    <source>
        <dbReference type="ARBA" id="ARBA00022729"/>
    </source>
</evidence>
<dbReference type="PANTHER" id="PTHR33376">
    <property type="match status" value="1"/>
</dbReference>
<name>A0A921AW98_9BACT</name>
<accession>A0A921AW98</accession>
<evidence type="ECO:0000256" key="1">
    <source>
        <dbReference type="ARBA" id="ARBA00009023"/>
    </source>
</evidence>
<evidence type="ECO:0000256" key="4">
    <source>
        <dbReference type="SAM" id="SignalP"/>
    </source>
</evidence>
<comment type="similarity">
    <text evidence="1">Belongs to the bacterial solute-binding protein 7 family.</text>
</comment>
<protein>
    <submittedName>
        <fullName evidence="5">TRAP transporter substrate-binding protein DctP</fullName>
    </submittedName>
</protein>
<keyword evidence="2" id="KW-0813">Transport</keyword>
<feature type="chain" id="PRO_5037847533" evidence="4">
    <location>
        <begin position="24"/>
        <end position="351"/>
    </location>
</feature>
<dbReference type="PANTHER" id="PTHR33376:SF7">
    <property type="entry name" value="C4-DICARBOXYLATE-BINDING PROTEIN DCTB"/>
    <property type="match status" value="1"/>
</dbReference>
<dbReference type="Gene3D" id="3.40.190.170">
    <property type="entry name" value="Bacterial extracellular solute-binding protein, family 7"/>
    <property type="match status" value="1"/>
</dbReference>
<gene>
    <name evidence="5" type="primary">dctP</name>
    <name evidence="5" type="ORF">K8W16_06315</name>
</gene>
<dbReference type="NCBIfam" id="NF037995">
    <property type="entry name" value="TRAP_S1"/>
    <property type="match status" value="1"/>
</dbReference>
<dbReference type="AlphaFoldDB" id="A0A921AW98"/>
<feature type="signal peptide" evidence="4">
    <location>
        <begin position="1"/>
        <end position="23"/>
    </location>
</feature>
<dbReference type="PROSITE" id="PS51257">
    <property type="entry name" value="PROKAR_LIPOPROTEIN"/>
    <property type="match status" value="1"/>
</dbReference>
<evidence type="ECO:0000313" key="5">
    <source>
        <dbReference type="EMBL" id="HJD97241.1"/>
    </source>
</evidence>
<proteinExistence type="inferred from homology"/>